<dbReference type="Proteomes" id="UP000828941">
    <property type="component" value="Chromosome 2"/>
</dbReference>
<name>A0ACB9PXZ0_BAUVA</name>
<comment type="caution">
    <text evidence="1">The sequence shown here is derived from an EMBL/GenBank/DDBJ whole genome shotgun (WGS) entry which is preliminary data.</text>
</comment>
<organism evidence="1 2">
    <name type="scientific">Bauhinia variegata</name>
    <name type="common">Purple orchid tree</name>
    <name type="synonym">Phanera variegata</name>
    <dbReference type="NCBI Taxonomy" id="167791"/>
    <lineage>
        <taxon>Eukaryota</taxon>
        <taxon>Viridiplantae</taxon>
        <taxon>Streptophyta</taxon>
        <taxon>Embryophyta</taxon>
        <taxon>Tracheophyta</taxon>
        <taxon>Spermatophyta</taxon>
        <taxon>Magnoliopsida</taxon>
        <taxon>eudicotyledons</taxon>
        <taxon>Gunneridae</taxon>
        <taxon>Pentapetalae</taxon>
        <taxon>rosids</taxon>
        <taxon>fabids</taxon>
        <taxon>Fabales</taxon>
        <taxon>Fabaceae</taxon>
        <taxon>Cercidoideae</taxon>
        <taxon>Cercideae</taxon>
        <taxon>Bauhiniinae</taxon>
        <taxon>Bauhinia</taxon>
    </lineage>
</organism>
<dbReference type="EMBL" id="CM039427">
    <property type="protein sequence ID" value="KAI4353467.1"/>
    <property type="molecule type" value="Genomic_DNA"/>
</dbReference>
<sequence>MISVMAEEEIFERRVDPKSMGMKKRKLSHFRFYWHDTLNGTDPSSVTVVKYPANSTEVFAFGFMNIFDSPITIGPELTSKLVGRAEGFYFSASKGPIMSLYFSMNLAFTEGKYNGSTLTLLGRNPIILGAVRELPVIGGNGLFRFATGYAQISTYWFDNVTKDAIVEYNVFAWHF</sequence>
<accession>A0ACB9PXZ0</accession>
<gene>
    <name evidence="1" type="ORF">L6164_002415</name>
</gene>
<protein>
    <submittedName>
        <fullName evidence="1">Uncharacterized protein</fullName>
    </submittedName>
</protein>
<proteinExistence type="predicted"/>
<evidence type="ECO:0000313" key="2">
    <source>
        <dbReference type="Proteomes" id="UP000828941"/>
    </source>
</evidence>
<reference evidence="1 2" key="1">
    <citation type="journal article" date="2022" name="DNA Res.">
        <title>Chromosomal-level genome assembly of the orchid tree Bauhinia variegata (Leguminosae; Cercidoideae) supports the allotetraploid origin hypothesis of Bauhinia.</title>
        <authorList>
            <person name="Zhong Y."/>
            <person name="Chen Y."/>
            <person name="Zheng D."/>
            <person name="Pang J."/>
            <person name="Liu Y."/>
            <person name="Luo S."/>
            <person name="Meng S."/>
            <person name="Qian L."/>
            <person name="Wei D."/>
            <person name="Dai S."/>
            <person name="Zhou R."/>
        </authorList>
    </citation>
    <scope>NUCLEOTIDE SEQUENCE [LARGE SCALE GENOMIC DNA]</scope>
    <source>
        <strain evidence="1">BV-YZ2020</strain>
    </source>
</reference>
<evidence type="ECO:0000313" key="1">
    <source>
        <dbReference type="EMBL" id="KAI4353467.1"/>
    </source>
</evidence>
<keyword evidence="2" id="KW-1185">Reference proteome</keyword>